<gene>
    <name evidence="1" type="ORF">FC87_GL000252</name>
</gene>
<dbReference type="EMBL" id="AYZI01000010">
    <property type="protein sequence ID" value="KRM90059.1"/>
    <property type="molecule type" value="Genomic_DNA"/>
</dbReference>
<evidence type="ECO:0000313" key="2">
    <source>
        <dbReference type="Proteomes" id="UP000051586"/>
    </source>
</evidence>
<dbReference type="Proteomes" id="UP000051586">
    <property type="component" value="Unassembled WGS sequence"/>
</dbReference>
<reference evidence="1 2" key="1">
    <citation type="journal article" date="2015" name="Genome Announc.">
        <title>Expanding the biotechnology potential of lactobacilli through comparative genomics of 213 strains and associated genera.</title>
        <authorList>
            <person name="Sun Z."/>
            <person name="Harris H.M."/>
            <person name="McCann A."/>
            <person name="Guo C."/>
            <person name="Argimon S."/>
            <person name="Zhang W."/>
            <person name="Yang X."/>
            <person name="Jeffery I.B."/>
            <person name="Cooney J.C."/>
            <person name="Kagawa T.F."/>
            <person name="Liu W."/>
            <person name="Song Y."/>
            <person name="Salvetti E."/>
            <person name="Wrobel A."/>
            <person name="Rasinkangas P."/>
            <person name="Parkhill J."/>
            <person name="Rea M.C."/>
            <person name="O'Sullivan O."/>
            <person name="Ritari J."/>
            <person name="Douillard F.P."/>
            <person name="Paul Ross R."/>
            <person name="Yang R."/>
            <person name="Briner A.E."/>
            <person name="Felis G.E."/>
            <person name="de Vos W.M."/>
            <person name="Barrangou R."/>
            <person name="Klaenhammer T.R."/>
            <person name="Caufield P.W."/>
            <person name="Cui Y."/>
            <person name="Zhang H."/>
            <person name="O'Toole P.W."/>
        </authorList>
    </citation>
    <scope>NUCLEOTIDE SEQUENCE [LARGE SCALE GENOMIC DNA]</scope>
    <source>
        <strain evidence="1 2">DSM 22689</strain>
    </source>
</reference>
<comment type="caution">
    <text evidence="1">The sequence shown here is derived from an EMBL/GenBank/DDBJ whole genome shotgun (WGS) entry which is preliminary data.</text>
</comment>
<dbReference type="AlphaFoldDB" id="A0A0R2CNQ8"/>
<accession>A0A0R2CNQ8</accession>
<sequence>MFLASPKKSNRKKDIGYSVKVTNITCSKDGWKFSGRTKATDGNLIANISSNDDPTNLILDFQDSTKSIKI</sequence>
<evidence type="ECO:0000313" key="1">
    <source>
        <dbReference type="EMBL" id="KRM90059.1"/>
    </source>
</evidence>
<organism evidence="1 2">
    <name type="scientific">Fructilactobacillus florum DSM 22689 = JCM 16035</name>
    <dbReference type="NCBI Taxonomy" id="1423745"/>
    <lineage>
        <taxon>Bacteria</taxon>
        <taxon>Bacillati</taxon>
        <taxon>Bacillota</taxon>
        <taxon>Bacilli</taxon>
        <taxon>Lactobacillales</taxon>
        <taxon>Lactobacillaceae</taxon>
        <taxon>Fructilactobacillus</taxon>
    </lineage>
</organism>
<name>A0A0R2CNQ8_9LACO</name>
<proteinExistence type="predicted"/>
<dbReference type="PATRIC" id="fig|1423745.4.peg.260"/>
<protein>
    <submittedName>
        <fullName evidence="1">Uncharacterized protein</fullName>
    </submittedName>
</protein>